<dbReference type="EMBL" id="PFPK01000040">
    <property type="protein sequence ID" value="PIZ94515.1"/>
    <property type="molecule type" value="Genomic_DNA"/>
</dbReference>
<protein>
    <recommendedName>
        <fullName evidence="3">SHS2 domain-containing protein</fullName>
    </recommendedName>
</protein>
<dbReference type="InterPro" id="IPR050696">
    <property type="entry name" value="FtsA/MreB"/>
</dbReference>
<dbReference type="Gene3D" id="3.30.1490.300">
    <property type="match status" value="1"/>
</dbReference>
<dbReference type="Proteomes" id="UP000228568">
    <property type="component" value="Unassembled WGS sequence"/>
</dbReference>
<sequence>MFNQIFPNAFGLDIGDLSVKAVQLKNVSVGHKRPEYKITNTKSRILPSGLIVDGEIQKPEEVRSEIQKMLSSKEKGEQPIRGSWVMAALPETKTFLRHIEIPKTPEEITEKDILDVTKKHIPFDEGSYYFDWQYIRKKDETHTSILVGATQKNISDMYTYLLESLNLGIIGLDIEALAIARSMITASKQYEGEARAILDIGATHSSLIIYDHDIIQFSKSLPFSGELINTIFEQTLHITHQEAEDKKKELGFGYDEKHGQILQLLSQTIDNLVENITEAIDFYQTRFVNPNNITHITMCGGGALIKKLPEIITKKLSIECTPGHVWKNLSSKEQKDDGGEYLKFATAIGLALRAADNPFATNDTI</sequence>
<dbReference type="Pfam" id="PF11104">
    <property type="entry name" value="PilM_2"/>
    <property type="match status" value="1"/>
</dbReference>
<gene>
    <name evidence="1" type="ORF">COX81_03370</name>
</gene>
<organism evidence="1 2">
    <name type="scientific">Candidatus Magasanikbacteria bacterium CG_4_10_14_0_2_um_filter_37_12</name>
    <dbReference type="NCBI Taxonomy" id="1974637"/>
    <lineage>
        <taxon>Bacteria</taxon>
        <taxon>Candidatus Magasanikiibacteriota</taxon>
    </lineage>
</organism>
<dbReference type="PANTHER" id="PTHR32432:SF3">
    <property type="entry name" value="ETHANOLAMINE UTILIZATION PROTEIN EUTJ"/>
    <property type="match status" value="1"/>
</dbReference>
<dbReference type="PANTHER" id="PTHR32432">
    <property type="entry name" value="CELL DIVISION PROTEIN FTSA-RELATED"/>
    <property type="match status" value="1"/>
</dbReference>
<evidence type="ECO:0000313" key="1">
    <source>
        <dbReference type="EMBL" id="PIZ94515.1"/>
    </source>
</evidence>
<dbReference type="AlphaFoldDB" id="A0A2M7V736"/>
<dbReference type="InterPro" id="IPR005883">
    <property type="entry name" value="PilM"/>
</dbReference>
<evidence type="ECO:0000313" key="2">
    <source>
        <dbReference type="Proteomes" id="UP000228568"/>
    </source>
</evidence>
<dbReference type="PIRSF" id="PIRSF019169">
    <property type="entry name" value="PilM"/>
    <property type="match status" value="1"/>
</dbReference>
<dbReference type="CDD" id="cd24049">
    <property type="entry name" value="ASKHA_NBD_PilM"/>
    <property type="match status" value="1"/>
</dbReference>
<evidence type="ECO:0008006" key="3">
    <source>
        <dbReference type="Google" id="ProtNLM"/>
    </source>
</evidence>
<dbReference type="Gene3D" id="3.30.420.40">
    <property type="match status" value="2"/>
</dbReference>
<dbReference type="SUPFAM" id="SSF53067">
    <property type="entry name" value="Actin-like ATPase domain"/>
    <property type="match status" value="1"/>
</dbReference>
<proteinExistence type="predicted"/>
<name>A0A2M7V736_9BACT</name>
<reference evidence="2" key="1">
    <citation type="submission" date="2017-09" db="EMBL/GenBank/DDBJ databases">
        <title>Depth-based differentiation of microbial function through sediment-hosted aquifers and enrichment of novel symbionts in the deep terrestrial subsurface.</title>
        <authorList>
            <person name="Probst A.J."/>
            <person name="Ladd B."/>
            <person name="Jarett J.K."/>
            <person name="Geller-Mcgrath D.E."/>
            <person name="Sieber C.M.K."/>
            <person name="Emerson J.B."/>
            <person name="Anantharaman K."/>
            <person name="Thomas B.C."/>
            <person name="Malmstrom R."/>
            <person name="Stieglmeier M."/>
            <person name="Klingl A."/>
            <person name="Woyke T."/>
            <person name="Ryan C.M."/>
            <person name="Banfield J.F."/>
        </authorList>
    </citation>
    <scope>NUCLEOTIDE SEQUENCE [LARGE SCALE GENOMIC DNA]</scope>
</reference>
<accession>A0A2M7V736</accession>
<dbReference type="InterPro" id="IPR043129">
    <property type="entry name" value="ATPase_NBD"/>
</dbReference>
<comment type="caution">
    <text evidence="1">The sequence shown here is derived from an EMBL/GenBank/DDBJ whole genome shotgun (WGS) entry which is preliminary data.</text>
</comment>